<evidence type="ECO:0000256" key="5">
    <source>
        <dbReference type="ARBA" id="ARBA00023015"/>
    </source>
</evidence>
<evidence type="ECO:0000256" key="9">
    <source>
        <dbReference type="ARBA" id="ARBA00061157"/>
    </source>
</evidence>
<dbReference type="EMBL" id="CM035426">
    <property type="protein sequence ID" value="KAH7314704.1"/>
    <property type="molecule type" value="Genomic_DNA"/>
</dbReference>
<dbReference type="InterPro" id="IPR036576">
    <property type="entry name" value="WRKY_dom_sf"/>
</dbReference>
<feature type="domain" description="WRKY" evidence="11">
    <location>
        <begin position="440"/>
        <end position="505"/>
    </location>
</feature>
<dbReference type="GO" id="GO:0043565">
    <property type="term" value="F:sequence-specific DNA binding"/>
    <property type="evidence" value="ECO:0007669"/>
    <property type="project" value="InterPro"/>
</dbReference>
<dbReference type="GO" id="GO:0003700">
    <property type="term" value="F:DNA-binding transcription factor activity"/>
    <property type="evidence" value="ECO:0007669"/>
    <property type="project" value="InterPro"/>
</dbReference>
<feature type="compositionally biased region" description="Basic and acidic residues" evidence="10">
    <location>
        <begin position="396"/>
        <end position="408"/>
    </location>
</feature>
<evidence type="ECO:0000256" key="6">
    <source>
        <dbReference type="ARBA" id="ARBA00023125"/>
    </source>
</evidence>
<keyword evidence="13" id="KW-1185">Reference proteome</keyword>
<dbReference type="Proteomes" id="UP000825935">
    <property type="component" value="Chromosome 21"/>
</dbReference>
<evidence type="ECO:0000256" key="2">
    <source>
        <dbReference type="ARBA" id="ARBA00022723"/>
    </source>
</evidence>
<dbReference type="InterPro" id="IPR044810">
    <property type="entry name" value="WRKY_plant"/>
</dbReference>
<keyword evidence="6" id="KW-0238">DNA-binding</keyword>
<evidence type="ECO:0000256" key="8">
    <source>
        <dbReference type="ARBA" id="ARBA00023242"/>
    </source>
</evidence>
<dbReference type="SMART" id="SM00774">
    <property type="entry name" value="WRKY"/>
    <property type="match status" value="2"/>
</dbReference>
<comment type="similarity">
    <text evidence="9">Belongs to the WRKY group I family.</text>
</comment>
<dbReference type="Pfam" id="PF03106">
    <property type="entry name" value="WRKY"/>
    <property type="match status" value="2"/>
</dbReference>
<reference evidence="12" key="1">
    <citation type="submission" date="2021-08" db="EMBL/GenBank/DDBJ databases">
        <title>WGS assembly of Ceratopteris richardii.</title>
        <authorList>
            <person name="Marchant D.B."/>
            <person name="Chen G."/>
            <person name="Jenkins J."/>
            <person name="Shu S."/>
            <person name="Leebens-Mack J."/>
            <person name="Grimwood J."/>
            <person name="Schmutz J."/>
            <person name="Soltis P."/>
            <person name="Soltis D."/>
            <person name="Chen Z.-H."/>
        </authorList>
    </citation>
    <scope>NUCLEOTIDE SEQUENCE</scope>
    <source>
        <strain evidence="12">Whitten #5841</strain>
        <tissue evidence="12">Leaf</tissue>
    </source>
</reference>
<accession>A0A8T2SAI3</accession>
<dbReference type="InterPro" id="IPR003657">
    <property type="entry name" value="WRKY_dom"/>
</dbReference>
<keyword evidence="7" id="KW-0804">Transcription</keyword>
<evidence type="ECO:0000256" key="10">
    <source>
        <dbReference type="SAM" id="MobiDB-lite"/>
    </source>
</evidence>
<evidence type="ECO:0000313" key="13">
    <source>
        <dbReference type="Proteomes" id="UP000825935"/>
    </source>
</evidence>
<name>A0A8T2SAI3_CERRI</name>
<dbReference type="AlphaFoldDB" id="A0A8T2SAI3"/>
<proteinExistence type="inferred from homology"/>
<evidence type="ECO:0000256" key="3">
    <source>
        <dbReference type="ARBA" id="ARBA00022737"/>
    </source>
</evidence>
<dbReference type="FunFam" id="2.20.25.80:FF:000003">
    <property type="entry name" value="WRKY transcription factor 57"/>
    <property type="match status" value="1"/>
</dbReference>
<keyword evidence="2" id="KW-0479">Metal-binding</keyword>
<gene>
    <name evidence="12" type="ORF">KP509_21G017100</name>
</gene>
<comment type="caution">
    <text evidence="12">The sequence shown here is derived from an EMBL/GenBank/DDBJ whole genome shotgun (WGS) entry which is preliminary data.</text>
</comment>
<feature type="compositionally biased region" description="Polar residues" evidence="10">
    <location>
        <begin position="355"/>
        <end position="388"/>
    </location>
</feature>
<feature type="region of interest" description="Disordered" evidence="10">
    <location>
        <begin position="322"/>
        <end position="413"/>
    </location>
</feature>
<dbReference type="Gene3D" id="2.20.25.80">
    <property type="entry name" value="WRKY domain"/>
    <property type="match status" value="2"/>
</dbReference>
<keyword evidence="5" id="KW-0805">Transcription regulation</keyword>
<dbReference type="PANTHER" id="PTHR31221:SF193">
    <property type="entry name" value="WRKY TRANSCRIPTION FACTOR PROTEIN 1-RELATED"/>
    <property type="match status" value="1"/>
</dbReference>
<dbReference type="SUPFAM" id="SSF118290">
    <property type="entry name" value="WRKY DNA-binding domain"/>
    <property type="match status" value="2"/>
</dbReference>
<evidence type="ECO:0000259" key="11">
    <source>
        <dbReference type="PROSITE" id="PS50811"/>
    </source>
</evidence>
<dbReference type="GO" id="GO:0046872">
    <property type="term" value="F:metal ion binding"/>
    <property type="evidence" value="ECO:0007669"/>
    <property type="project" value="UniProtKB-KW"/>
</dbReference>
<comment type="subcellular location">
    <subcellularLocation>
        <location evidence="1">Nucleus</location>
    </subcellularLocation>
</comment>
<organism evidence="12 13">
    <name type="scientific">Ceratopteris richardii</name>
    <name type="common">Triangle waterfern</name>
    <dbReference type="NCBI Taxonomy" id="49495"/>
    <lineage>
        <taxon>Eukaryota</taxon>
        <taxon>Viridiplantae</taxon>
        <taxon>Streptophyta</taxon>
        <taxon>Embryophyta</taxon>
        <taxon>Tracheophyta</taxon>
        <taxon>Polypodiopsida</taxon>
        <taxon>Polypodiidae</taxon>
        <taxon>Polypodiales</taxon>
        <taxon>Pteridineae</taxon>
        <taxon>Pteridaceae</taxon>
        <taxon>Parkerioideae</taxon>
        <taxon>Ceratopteris</taxon>
    </lineage>
</organism>
<dbReference type="OrthoDB" id="2021103at2759"/>
<keyword evidence="8" id="KW-0539">Nucleus</keyword>
<evidence type="ECO:0000256" key="1">
    <source>
        <dbReference type="ARBA" id="ARBA00004123"/>
    </source>
</evidence>
<dbReference type="FunFam" id="2.20.25.80:FF:000006">
    <property type="entry name" value="WRKY transcription factor"/>
    <property type="match status" value="1"/>
</dbReference>
<protein>
    <recommendedName>
        <fullName evidence="11">WRKY domain-containing protein</fullName>
    </recommendedName>
</protein>
<sequence>MSRAVVSGASLEYPEIAHTNIGFPRKEFVELLSHGWFDSSTYLNSVATPTSLLAADESITFSNSFDGDLAPRTFLPSGGNDARTQNFNVSTAHQGMANAEEHRLLAHSAKYKSMVPSRLPIPSSSAYFTIPPGLSPTVLLDSPIKKADLSPISGALYEISMEESAHLLPIPEPTRQKHIICKDQDSKGSLNGPVEGSFRPQVVCVPPSDVSPSASMPATDSAAAQTPGLLHNVSHIESLSDPCAYTSECAEVANDVEVSNIFHYADDRHCVDGYNWKKYGQKQLKGTEFPRSYYKCTHPNCPVKKQVEQSNEGEITEIMYKGEHNHPKPQGKQRVSRTGGQLQPHEKTNDIPGTLSKTESCRTSEIISTSLTDRLPRTSEQPFGSRSSNEGDDFEQERSLSEREDGHDIKRRRSENMAHVLPIAPITAIREPRVIVQTTTEIDILDDGYRWRKYGQKVVKGNRFPRSYYKCTNIGCNVRKHVERSSTDPTSVMTAYEGKHNHNVPRAQGSVQEPAKLVAADTPHPTKLVGHVLPSVHTGGRTVMGPTKEGSSDILGYGCSGSRQNIDVSRSFSAWF</sequence>
<evidence type="ECO:0000256" key="4">
    <source>
        <dbReference type="ARBA" id="ARBA00022833"/>
    </source>
</evidence>
<keyword evidence="3" id="KW-0677">Repeat</keyword>
<evidence type="ECO:0000313" key="12">
    <source>
        <dbReference type="EMBL" id="KAH7314704.1"/>
    </source>
</evidence>
<feature type="domain" description="WRKY" evidence="11">
    <location>
        <begin position="265"/>
        <end position="329"/>
    </location>
</feature>
<keyword evidence="4" id="KW-0862">Zinc</keyword>
<dbReference type="PROSITE" id="PS50811">
    <property type="entry name" value="WRKY"/>
    <property type="match status" value="2"/>
</dbReference>
<dbReference type="PANTHER" id="PTHR31221">
    <property type="entry name" value="WRKY TRANSCRIPTION FACTOR PROTEIN 1-RELATED"/>
    <property type="match status" value="1"/>
</dbReference>
<dbReference type="GO" id="GO:0005634">
    <property type="term" value="C:nucleus"/>
    <property type="evidence" value="ECO:0007669"/>
    <property type="project" value="UniProtKB-SubCell"/>
</dbReference>
<evidence type="ECO:0000256" key="7">
    <source>
        <dbReference type="ARBA" id="ARBA00023163"/>
    </source>
</evidence>